<reference evidence="1" key="1">
    <citation type="submission" date="2017-05" db="UniProtKB">
        <authorList>
            <consortium name="EnsemblMetazoa"/>
        </authorList>
    </citation>
    <scope>IDENTIFICATION</scope>
</reference>
<organism evidence="1">
    <name type="scientific">Amphimedon queenslandica</name>
    <name type="common">Sponge</name>
    <dbReference type="NCBI Taxonomy" id="400682"/>
    <lineage>
        <taxon>Eukaryota</taxon>
        <taxon>Metazoa</taxon>
        <taxon>Porifera</taxon>
        <taxon>Demospongiae</taxon>
        <taxon>Heteroscleromorpha</taxon>
        <taxon>Haplosclerida</taxon>
        <taxon>Niphatidae</taxon>
        <taxon>Amphimedon</taxon>
    </lineage>
</organism>
<dbReference type="InParanoid" id="A0A1X7SDJ7"/>
<name>A0A1X7SDJ7_AMPQE</name>
<proteinExistence type="predicted"/>
<evidence type="ECO:0000313" key="1">
    <source>
        <dbReference type="EnsemblMetazoa" id="Aqu2.1.00137_001"/>
    </source>
</evidence>
<dbReference type="AlphaFoldDB" id="A0A1X7SDJ7"/>
<protein>
    <submittedName>
        <fullName evidence="1">Uncharacterized protein</fullName>
    </submittedName>
</protein>
<accession>A0A1X7SDJ7</accession>
<dbReference type="EnsemblMetazoa" id="Aqu2.1.00137_001">
    <property type="protein sequence ID" value="Aqu2.1.00137_001"/>
    <property type="gene ID" value="Aqu2.1.00137"/>
</dbReference>
<sequence length="28" mass="3063">MGNNSDTVVKKALSLITGKLINNNKLIY</sequence>